<dbReference type="AlphaFoldDB" id="Q5C7H2"/>
<feature type="non-terminal residue" evidence="1">
    <location>
        <position position="117"/>
    </location>
</feature>
<proteinExistence type="evidence at transcript level"/>
<accession>Q5C7H2</accession>
<reference evidence="1" key="1">
    <citation type="journal article" date="2006" name="PLoS Pathog.">
        <title>New perspectives on host-parasite interplay by comparative transcriptomic and proteomic analyses of Schistosoma japonicum.</title>
        <authorList>
            <person name="Liu F."/>
            <person name="Lu J."/>
            <person name="Hu W."/>
            <person name="Wang S.Y."/>
            <person name="Cui S.J."/>
            <person name="Chi M."/>
            <person name="Yan Q."/>
            <person name="Wang X.R."/>
            <person name="Song H.D."/>
            <person name="Xu X.N."/>
            <person name="Wang J.J."/>
            <person name="Zhang X.L."/>
            <person name="Zhang X."/>
            <person name="Wang Z.Q."/>
            <person name="Xue C.L."/>
            <person name="Brindley P.J."/>
            <person name="McManus D.P."/>
            <person name="Yang P.Y."/>
            <person name="Feng Z."/>
            <person name="Chen Z."/>
            <person name="Han Z.G."/>
        </authorList>
    </citation>
    <scope>NUCLEOTIDE SEQUENCE</scope>
</reference>
<sequence>MCTRQYGSRLQNISIIIHEVLQDRLNQYFLVHHTFCSLSHSPIYHDILSFLRYLRSTLLLPSRNVPDGLFLIAFQRSSNLLITDLQVLYGELLFDSPHIPKVCPLHLAVYLLDCHVF</sequence>
<protein>
    <submittedName>
        <fullName evidence="1">SJCHGC02055 protein</fullName>
    </submittedName>
</protein>
<organism evidence="1">
    <name type="scientific">Schistosoma japonicum</name>
    <name type="common">Blood fluke</name>
    <dbReference type="NCBI Taxonomy" id="6182"/>
    <lineage>
        <taxon>Eukaryota</taxon>
        <taxon>Metazoa</taxon>
        <taxon>Spiralia</taxon>
        <taxon>Lophotrochozoa</taxon>
        <taxon>Platyhelminthes</taxon>
        <taxon>Trematoda</taxon>
        <taxon>Digenea</taxon>
        <taxon>Strigeidida</taxon>
        <taxon>Schistosomatoidea</taxon>
        <taxon>Schistosomatidae</taxon>
        <taxon>Schistosoma</taxon>
    </lineage>
</organism>
<evidence type="ECO:0000313" key="1">
    <source>
        <dbReference type="EMBL" id="AAX24402.2"/>
    </source>
</evidence>
<name>Q5C7H2_SCHJA</name>
<dbReference type="EMBL" id="AY808513">
    <property type="protein sequence ID" value="AAX24402.2"/>
    <property type="molecule type" value="mRNA"/>
</dbReference>